<comment type="caution">
    <text evidence="2">The sequence shown here is derived from an EMBL/GenBank/DDBJ whole genome shotgun (WGS) entry which is preliminary data.</text>
</comment>
<organism evidence="2 3">
    <name type="scientific">Hypsizygus marmoreus</name>
    <name type="common">White beech mushroom</name>
    <name type="synonym">Agaricus marmoreus</name>
    <dbReference type="NCBI Taxonomy" id="39966"/>
    <lineage>
        <taxon>Eukaryota</taxon>
        <taxon>Fungi</taxon>
        <taxon>Dikarya</taxon>
        <taxon>Basidiomycota</taxon>
        <taxon>Agaricomycotina</taxon>
        <taxon>Agaricomycetes</taxon>
        <taxon>Agaricomycetidae</taxon>
        <taxon>Agaricales</taxon>
        <taxon>Tricholomatineae</taxon>
        <taxon>Lyophyllaceae</taxon>
        <taxon>Hypsizygus</taxon>
    </lineage>
</organism>
<evidence type="ECO:0000313" key="3">
    <source>
        <dbReference type="Proteomes" id="UP000076154"/>
    </source>
</evidence>
<dbReference type="OrthoDB" id="3052667at2759"/>
<dbReference type="EMBL" id="LUEZ02000110">
    <property type="protein sequence ID" value="RDB17547.1"/>
    <property type="molecule type" value="Genomic_DNA"/>
</dbReference>
<dbReference type="InParanoid" id="A0A369JA99"/>
<sequence>MCVSHFVICVPLAYNIPTYFPQPNLSYFPPPLTSYAPSSGASGAPSPEAIVPASQPSAGPGYAPPGPLLTSNALNRRTSSSTCLAVLEPPASIASIPDLDRRRGKGGWRQAISQWENVDPQTGYALKDWPRHWYTGDSQVKLCVKRGYRKSVALEYKRLGGTEQQFLDAHPEADTITFLKLVKKINVQNGSVGRASKNGPPDARLQSS</sequence>
<protein>
    <submittedName>
        <fullName evidence="2">Uncharacterized protein</fullName>
    </submittedName>
</protein>
<proteinExistence type="predicted"/>
<accession>A0A369JA99</accession>
<name>A0A369JA99_HYPMA</name>
<dbReference type="STRING" id="39966.A0A369JA99"/>
<feature type="region of interest" description="Disordered" evidence="1">
    <location>
        <begin position="38"/>
        <end position="69"/>
    </location>
</feature>
<dbReference type="Proteomes" id="UP000076154">
    <property type="component" value="Unassembled WGS sequence"/>
</dbReference>
<gene>
    <name evidence="2" type="ORF">Hypma_001163</name>
</gene>
<reference evidence="2" key="1">
    <citation type="submission" date="2018-04" db="EMBL/GenBank/DDBJ databases">
        <title>Whole genome sequencing of Hypsizygus marmoreus.</title>
        <authorList>
            <person name="Choi I.-G."/>
            <person name="Min B."/>
            <person name="Kim J.-G."/>
            <person name="Kim S."/>
            <person name="Oh Y.-L."/>
            <person name="Kong W.-S."/>
            <person name="Park H."/>
            <person name="Jeong J."/>
            <person name="Song E.-S."/>
        </authorList>
    </citation>
    <scope>NUCLEOTIDE SEQUENCE [LARGE SCALE GENOMIC DNA]</scope>
    <source>
        <strain evidence="2">51987-8</strain>
    </source>
</reference>
<feature type="compositionally biased region" description="Low complexity" evidence="1">
    <location>
        <begin position="38"/>
        <end position="61"/>
    </location>
</feature>
<evidence type="ECO:0000256" key="1">
    <source>
        <dbReference type="SAM" id="MobiDB-lite"/>
    </source>
</evidence>
<keyword evidence="3" id="KW-1185">Reference proteome</keyword>
<evidence type="ECO:0000313" key="2">
    <source>
        <dbReference type="EMBL" id="RDB17547.1"/>
    </source>
</evidence>
<dbReference type="AlphaFoldDB" id="A0A369JA99"/>